<feature type="transmembrane region" description="Helical" evidence="7">
    <location>
        <begin position="294"/>
        <end position="315"/>
    </location>
</feature>
<evidence type="ECO:0000313" key="8">
    <source>
        <dbReference type="EMBL" id="ABJ82023.1"/>
    </source>
</evidence>
<dbReference type="InterPro" id="IPR036259">
    <property type="entry name" value="MFS_trans_sf"/>
</dbReference>
<dbReference type="PANTHER" id="PTHR23514:SF3">
    <property type="entry name" value="BYPASS OF STOP CODON PROTEIN 6"/>
    <property type="match status" value="1"/>
</dbReference>
<dbReference type="Gene3D" id="1.20.1250.20">
    <property type="entry name" value="MFS general substrate transporter like domains"/>
    <property type="match status" value="1"/>
</dbReference>
<dbReference type="GO" id="GO:0012505">
    <property type="term" value="C:endomembrane system"/>
    <property type="evidence" value="ECO:0007669"/>
    <property type="project" value="UniProtKB-SubCell"/>
</dbReference>
<keyword evidence="5 7" id="KW-1133">Transmembrane helix</keyword>
<accession>Q02AA3</accession>
<evidence type="ECO:0000256" key="4">
    <source>
        <dbReference type="ARBA" id="ARBA00022692"/>
    </source>
</evidence>
<organism evidence="8">
    <name type="scientific">Solibacter usitatus (strain Ellin6076)</name>
    <dbReference type="NCBI Taxonomy" id="234267"/>
    <lineage>
        <taxon>Bacteria</taxon>
        <taxon>Pseudomonadati</taxon>
        <taxon>Acidobacteriota</taxon>
        <taxon>Terriglobia</taxon>
        <taxon>Bryobacterales</taxon>
        <taxon>Solibacteraceae</taxon>
        <taxon>Candidatus Solibacter</taxon>
    </lineage>
</organism>
<reference evidence="8" key="1">
    <citation type="submission" date="2006-10" db="EMBL/GenBank/DDBJ databases">
        <title>Complete sequence of Solibacter usitatus Ellin6076.</title>
        <authorList>
            <consortium name="US DOE Joint Genome Institute"/>
            <person name="Copeland A."/>
            <person name="Lucas S."/>
            <person name="Lapidus A."/>
            <person name="Barry K."/>
            <person name="Detter J.C."/>
            <person name="Glavina del Rio T."/>
            <person name="Hammon N."/>
            <person name="Israni S."/>
            <person name="Dalin E."/>
            <person name="Tice H."/>
            <person name="Pitluck S."/>
            <person name="Thompson L.S."/>
            <person name="Brettin T."/>
            <person name="Bruce D."/>
            <person name="Han C."/>
            <person name="Tapia R."/>
            <person name="Gilna P."/>
            <person name="Schmutz J."/>
            <person name="Larimer F."/>
            <person name="Land M."/>
            <person name="Hauser L."/>
            <person name="Kyrpides N."/>
            <person name="Mikhailova N."/>
            <person name="Janssen P.H."/>
            <person name="Kuske C.R."/>
            <person name="Richardson P."/>
        </authorList>
    </citation>
    <scope>NUCLEOTIDE SEQUENCE</scope>
    <source>
        <strain evidence="8">Ellin6076</strain>
    </source>
</reference>
<evidence type="ECO:0000256" key="2">
    <source>
        <dbReference type="ARBA" id="ARBA00008335"/>
    </source>
</evidence>
<dbReference type="GO" id="GO:0022857">
    <property type="term" value="F:transmembrane transporter activity"/>
    <property type="evidence" value="ECO:0007669"/>
    <property type="project" value="InterPro"/>
</dbReference>
<keyword evidence="4 7" id="KW-0812">Transmembrane</keyword>
<keyword evidence="6 7" id="KW-0472">Membrane</keyword>
<dbReference type="STRING" id="234267.Acid_1025"/>
<feature type="transmembrane region" description="Helical" evidence="7">
    <location>
        <begin position="162"/>
        <end position="183"/>
    </location>
</feature>
<dbReference type="EMBL" id="CP000473">
    <property type="protein sequence ID" value="ABJ82023.1"/>
    <property type="molecule type" value="Genomic_DNA"/>
</dbReference>
<feature type="transmembrane region" description="Helical" evidence="7">
    <location>
        <begin position="355"/>
        <end position="378"/>
    </location>
</feature>
<sequence length="385" mass="41027" precursor="true">MSGGGTALAGFLVSGFLLALLGAILPAWGYHRDPADFIAVGNYFLALALGIIAAARLALPIMRRRGISFLLTFSCGLSCLALLYLAMVSPPLSDWWRVAGFLALGVGAGLLNLALFHAISTTYQADAAGSVGRGGIWYGLGCLAATLLVAGTFYAYTVPSILVFMAVVPGMFAGVFARSSYASPPAGSHPTFKQAFHDFRSPGAVLFALLLFFQFGNEWAIAGWLPLFLIRRVGLSPSNSLMILAFYWLCLMIGRLVAVAILPRVRHGRLLMGSVLSAIFGYMILFWTNNSFGAGTAVFFVGAGFASIYPLVAEAIGRRFPYYHPGFFNGIFSFALVGGLMAPATLGYAASRWGVGVVIGIPLIGTFMVMILLVLIWLESKVTGR</sequence>
<dbReference type="SUPFAM" id="SSF103473">
    <property type="entry name" value="MFS general substrate transporter"/>
    <property type="match status" value="1"/>
</dbReference>
<feature type="transmembrane region" description="Helical" evidence="7">
    <location>
        <begin position="270"/>
        <end position="288"/>
    </location>
</feature>
<feature type="transmembrane region" description="Helical" evidence="7">
    <location>
        <begin position="95"/>
        <end position="115"/>
    </location>
</feature>
<dbReference type="HOGENOM" id="CLU_717463_0_0_0"/>
<feature type="transmembrane region" description="Helical" evidence="7">
    <location>
        <begin position="327"/>
        <end position="349"/>
    </location>
</feature>
<dbReference type="eggNOG" id="COG0738">
    <property type="taxonomic scope" value="Bacteria"/>
</dbReference>
<evidence type="ECO:0000256" key="5">
    <source>
        <dbReference type="ARBA" id="ARBA00022989"/>
    </source>
</evidence>
<dbReference type="KEGG" id="sus:Acid_1025"/>
<feature type="transmembrane region" description="Helical" evidence="7">
    <location>
        <begin position="136"/>
        <end position="156"/>
    </location>
</feature>
<evidence type="ECO:0000256" key="1">
    <source>
        <dbReference type="ARBA" id="ARBA00004127"/>
    </source>
</evidence>
<dbReference type="PANTHER" id="PTHR23514">
    <property type="entry name" value="BYPASS OF STOP CODON PROTEIN 6"/>
    <property type="match status" value="1"/>
</dbReference>
<proteinExistence type="inferred from homology"/>
<gene>
    <name evidence="8" type="ordered locus">Acid_1025</name>
</gene>
<comment type="subcellular location">
    <subcellularLocation>
        <location evidence="1">Endomembrane system</location>
        <topology evidence="1">Multi-pass membrane protein</topology>
    </subcellularLocation>
</comment>
<evidence type="ECO:0000256" key="3">
    <source>
        <dbReference type="ARBA" id="ARBA00022448"/>
    </source>
</evidence>
<keyword evidence="3" id="KW-0813">Transport</keyword>
<dbReference type="InterPro" id="IPR011701">
    <property type="entry name" value="MFS"/>
</dbReference>
<evidence type="ECO:0000256" key="7">
    <source>
        <dbReference type="SAM" id="Phobius"/>
    </source>
</evidence>
<feature type="transmembrane region" description="Helical" evidence="7">
    <location>
        <begin position="40"/>
        <end position="59"/>
    </location>
</feature>
<comment type="similarity">
    <text evidence="2">Belongs to the major facilitator superfamily.</text>
</comment>
<evidence type="ECO:0000256" key="6">
    <source>
        <dbReference type="ARBA" id="ARBA00023136"/>
    </source>
</evidence>
<dbReference type="Pfam" id="PF07690">
    <property type="entry name" value="MFS_1"/>
    <property type="match status" value="1"/>
</dbReference>
<dbReference type="InterPro" id="IPR051788">
    <property type="entry name" value="MFS_Transporter"/>
</dbReference>
<name>Q02AA3_SOLUE</name>
<feature type="transmembrane region" description="Helical" evidence="7">
    <location>
        <begin position="7"/>
        <end position="28"/>
    </location>
</feature>
<feature type="transmembrane region" description="Helical" evidence="7">
    <location>
        <begin position="66"/>
        <end position="89"/>
    </location>
</feature>
<feature type="transmembrane region" description="Helical" evidence="7">
    <location>
        <begin position="204"/>
        <end position="229"/>
    </location>
</feature>
<dbReference type="GO" id="GO:0016020">
    <property type="term" value="C:membrane"/>
    <property type="evidence" value="ECO:0007669"/>
    <property type="project" value="TreeGrafter"/>
</dbReference>
<dbReference type="AlphaFoldDB" id="Q02AA3"/>
<protein>
    <submittedName>
        <fullName evidence="8">Major facilitator superfamily MFS_1</fullName>
    </submittedName>
</protein>
<dbReference type="InParanoid" id="Q02AA3"/>
<feature type="transmembrane region" description="Helical" evidence="7">
    <location>
        <begin position="241"/>
        <end position="263"/>
    </location>
</feature>